<dbReference type="AlphaFoldDB" id="E8WX33"/>
<organism evidence="2">
    <name type="scientific">Granulicella tundricola (strain ATCC BAA-1859 / DSM 23138 / MP5ACTX9)</name>
    <dbReference type="NCBI Taxonomy" id="1198114"/>
    <lineage>
        <taxon>Bacteria</taxon>
        <taxon>Pseudomonadati</taxon>
        <taxon>Acidobacteriota</taxon>
        <taxon>Terriglobia</taxon>
        <taxon>Terriglobales</taxon>
        <taxon>Acidobacteriaceae</taxon>
        <taxon>Granulicella</taxon>
    </lineage>
</organism>
<dbReference type="RefSeq" id="WP_013579913.1">
    <property type="nucleotide sequence ID" value="NC_015064.1"/>
</dbReference>
<name>E8WX33_GRATM</name>
<sequence>MGVYAPILSSMYEIDKDGNLRDPKGAEYFPRGSFTFYTAPTPPNGTPAHYPTTGFAGLIEIQIVPGLQVFNPVIPGLPNTTVLSPRELNNAGVAMFVVGVFYTPPKKPAQPPHH</sequence>
<dbReference type="KEGG" id="acm:AciX9_1541"/>
<dbReference type="HOGENOM" id="CLU_2117566_0_0_0"/>
<keyword evidence="2" id="KW-1185">Reference proteome</keyword>
<dbReference type="Proteomes" id="UP000000343">
    <property type="component" value="Chromosome"/>
</dbReference>
<protein>
    <submittedName>
        <fullName evidence="1">Uncharacterized protein</fullName>
    </submittedName>
</protein>
<accession>E8WX33</accession>
<reference evidence="2" key="1">
    <citation type="submission" date="2011-01" db="EMBL/GenBank/DDBJ databases">
        <title>Complete sequence of chromosome of Acidobacterium sp. MP5ACTX9.</title>
        <authorList>
            <consortium name="US DOE Joint Genome Institute"/>
            <person name="Lucas S."/>
            <person name="Copeland A."/>
            <person name="Lapidus A."/>
            <person name="Cheng J.-F."/>
            <person name="Goodwin L."/>
            <person name="Pitluck S."/>
            <person name="Teshima H."/>
            <person name="Detter J.C."/>
            <person name="Han C."/>
            <person name="Tapia R."/>
            <person name="Land M."/>
            <person name="Hauser L."/>
            <person name="Kyrpides N."/>
            <person name="Ivanova N."/>
            <person name="Ovchinnikova G."/>
            <person name="Pagani I."/>
            <person name="Rawat S.R."/>
            <person name="Mannisto M."/>
            <person name="Haggblom M.M."/>
            <person name="Woyke T."/>
        </authorList>
    </citation>
    <scope>NUCLEOTIDE SEQUENCE [LARGE SCALE GENOMIC DNA]</scope>
    <source>
        <strain evidence="2">MP5ACTX9</strain>
    </source>
</reference>
<gene>
    <name evidence="1" type="ordered locus">AciX9_1541</name>
</gene>
<dbReference type="PaxDb" id="1198114-AciX9_1541"/>
<proteinExistence type="predicted"/>
<evidence type="ECO:0000313" key="1">
    <source>
        <dbReference type="EMBL" id="ADW68594.1"/>
    </source>
</evidence>
<evidence type="ECO:0000313" key="2">
    <source>
        <dbReference type="Proteomes" id="UP000000343"/>
    </source>
</evidence>
<dbReference type="EMBL" id="CP002480">
    <property type="protein sequence ID" value="ADW68594.1"/>
    <property type="molecule type" value="Genomic_DNA"/>
</dbReference>